<dbReference type="EMBL" id="QICL01000001">
    <property type="protein sequence ID" value="PXV68859.1"/>
    <property type="molecule type" value="Genomic_DNA"/>
</dbReference>
<dbReference type="OrthoDB" id="1488184at2"/>
<dbReference type="Proteomes" id="UP000247973">
    <property type="component" value="Unassembled WGS sequence"/>
</dbReference>
<keyword evidence="2" id="KW-1185">Reference proteome</keyword>
<dbReference type="InterPro" id="IPR045538">
    <property type="entry name" value="CIS_TMP"/>
</dbReference>
<name>A0A2V3PTG0_9BACT</name>
<comment type="caution">
    <text evidence="1">The sequence shown here is derived from an EMBL/GenBank/DDBJ whole genome shotgun (WGS) entry which is preliminary data.</text>
</comment>
<gene>
    <name evidence="1" type="ORF">CLV62_101124</name>
</gene>
<sequence length="170" mass="20051">MEKNNLIDANNAGIVILYPYLPRLFSMLSLIENGDFKDKNARIKAIFILHYAVWEREEADELELAINKLFVGMEISDPIPQKVELSTQEKETVSSMLNGVLQNWRKLQHSSIMALRETFLRRNGKLEEKEDAFYLTVEEKAYDILMDSIPWNFRMVKMPWMKKPVIVKWR</sequence>
<proteinExistence type="predicted"/>
<reference evidence="1 2" key="1">
    <citation type="submission" date="2018-03" db="EMBL/GenBank/DDBJ databases">
        <title>Genomic Encyclopedia of Archaeal and Bacterial Type Strains, Phase II (KMG-II): from individual species to whole genera.</title>
        <authorList>
            <person name="Goeker M."/>
        </authorList>
    </citation>
    <scope>NUCLEOTIDE SEQUENCE [LARGE SCALE GENOMIC DNA]</scope>
    <source>
        <strain evidence="1 2">DSM 100214</strain>
    </source>
</reference>
<dbReference type="RefSeq" id="WP_146212652.1">
    <property type="nucleotide sequence ID" value="NZ_QICL01000001.1"/>
</dbReference>
<evidence type="ECO:0000313" key="2">
    <source>
        <dbReference type="Proteomes" id="UP000247973"/>
    </source>
</evidence>
<dbReference type="AlphaFoldDB" id="A0A2V3PTG0"/>
<evidence type="ECO:0000313" key="1">
    <source>
        <dbReference type="EMBL" id="PXV68859.1"/>
    </source>
</evidence>
<dbReference type="Pfam" id="PF19268">
    <property type="entry name" value="CIS_TMP"/>
    <property type="match status" value="1"/>
</dbReference>
<protein>
    <submittedName>
        <fullName evidence="1">Uncharacterized protein</fullName>
    </submittedName>
</protein>
<organism evidence="1 2">
    <name type="scientific">Dysgonomonas alginatilytica</name>
    <dbReference type="NCBI Taxonomy" id="1605892"/>
    <lineage>
        <taxon>Bacteria</taxon>
        <taxon>Pseudomonadati</taxon>
        <taxon>Bacteroidota</taxon>
        <taxon>Bacteroidia</taxon>
        <taxon>Bacteroidales</taxon>
        <taxon>Dysgonomonadaceae</taxon>
        <taxon>Dysgonomonas</taxon>
    </lineage>
</organism>
<accession>A0A2V3PTG0</accession>